<dbReference type="EMBL" id="CAJNOQ010008851">
    <property type="protein sequence ID" value="CAF1208481.1"/>
    <property type="molecule type" value="Genomic_DNA"/>
</dbReference>
<evidence type="ECO:0000313" key="2">
    <source>
        <dbReference type="EMBL" id="CAF1524144.1"/>
    </source>
</evidence>
<keyword evidence="5" id="KW-1185">Reference proteome</keyword>
<evidence type="ECO:0000313" key="1">
    <source>
        <dbReference type="EMBL" id="CAF1208481.1"/>
    </source>
</evidence>
<evidence type="ECO:0000313" key="5">
    <source>
        <dbReference type="Proteomes" id="UP000663829"/>
    </source>
</evidence>
<comment type="caution">
    <text evidence="1">The sequence shown here is derived from an EMBL/GenBank/DDBJ whole genome shotgun (WGS) entry which is preliminary data.</text>
</comment>
<gene>
    <name evidence="1" type="ORF">GPM918_LOCUS24086</name>
    <name evidence="2" type="ORF">OVA965_LOCUS37928</name>
    <name evidence="3" type="ORF">SRO942_LOCUS24085</name>
    <name evidence="4" type="ORF">TMI583_LOCUS39059</name>
</gene>
<protein>
    <submittedName>
        <fullName evidence="1">Uncharacterized protein</fullName>
    </submittedName>
</protein>
<dbReference type="EMBL" id="CAJNOK010036627">
    <property type="protein sequence ID" value="CAF1524144.1"/>
    <property type="molecule type" value="Genomic_DNA"/>
</dbReference>
<reference evidence="1" key="1">
    <citation type="submission" date="2021-02" db="EMBL/GenBank/DDBJ databases">
        <authorList>
            <person name="Nowell W R."/>
        </authorList>
    </citation>
    <scope>NUCLEOTIDE SEQUENCE</scope>
</reference>
<name>A0A814WXR0_9BILA</name>
<evidence type="ECO:0000313" key="4">
    <source>
        <dbReference type="EMBL" id="CAF4310932.1"/>
    </source>
</evidence>
<accession>A0A814WXR0</accession>
<dbReference type="Proteomes" id="UP000663829">
    <property type="component" value="Unassembled WGS sequence"/>
</dbReference>
<evidence type="ECO:0000313" key="3">
    <source>
        <dbReference type="EMBL" id="CAF3972617.1"/>
    </source>
</evidence>
<dbReference type="EMBL" id="CAJOBC010008852">
    <property type="protein sequence ID" value="CAF3972617.1"/>
    <property type="molecule type" value="Genomic_DNA"/>
</dbReference>
<dbReference type="AlphaFoldDB" id="A0A814WXR0"/>
<proteinExistence type="predicted"/>
<sequence length="87" mass="9716">MDRTEIRDGVTRIHHGITFPDMITPQKVKVENNENENSPSIEFTPGDGINTFGHFSSSEETNENLSTTTDNNCFKGMDMHSVDANDV</sequence>
<organism evidence="1 5">
    <name type="scientific">Didymodactylos carnosus</name>
    <dbReference type="NCBI Taxonomy" id="1234261"/>
    <lineage>
        <taxon>Eukaryota</taxon>
        <taxon>Metazoa</taxon>
        <taxon>Spiralia</taxon>
        <taxon>Gnathifera</taxon>
        <taxon>Rotifera</taxon>
        <taxon>Eurotatoria</taxon>
        <taxon>Bdelloidea</taxon>
        <taxon>Philodinida</taxon>
        <taxon>Philodinidae</taxon>
        <taxon>Didymodactylos</taxon>
    </lineage>
</organism>
<dbReference type="Proteomes" id="UP000677228">
    <property type="component" value="Unassembled WGS sequence"/>
</dbReference>
<dbReference type="Proteomes" id="UP000682733">
    <property type="component" value="Unassembled WGS sequence"/>
</dbReference>
<dbReference type="EMBL" id="CAJOBA010058795">
    <property type="protein sequence ID" value="CAF4310932.1"/>
    <property type="molecule type" value="Genomic_DNA"/>
</dbReference>
<dbReference type="Proteomes" id="UP000681722">
    <property type="component" value="Unassembled WGS sequence"/>
</dbReference>